<evidence type="ECO:0000256" key="5">
    <source>
        <dbReference type="ARBA" id="ARBA00022989"/>
    </source>
</evidence>
<evidence type="ECO:0000256" key="4">
    <source>
        <dbReference type="ARBA" id="ARBA00022729"/>
    </source>
</evidence>
<dbReference type="InterPro" id="IPR015720">
    <property type="entry name" value="Emp24-like"/>
</dbReference>
<evidence type="ECO:0000259" key="11">
    <source>
        <dbReference type="PROSITE" id="PS50866"/>
    </source>
</evidence>
<dbReference type="OrthoDB" id="62956at2759"/>
<evidence type="ECO:0000256" key="1">
    <source>
        <dbReference type="ARBA" id="ARBA00004479"/>
    </source>
</evidence>
<protein>
    <recommendedName>
        <fullName evidence="11">GOLD domain-containing protein</fullName>
    </recommendedName>
</protein>
<dbReference type="SUPFAM" id="SSF101576">
    <property type="entry name" value="Supernatant protein factor (SPF), C-terminal domain"/>
    <property type="match status" value="1"/>
</dbReference>
<keyword evidence="5 9" id="KW-1133">Transmembrane helix</keyword>
<evidence type="ECO:0000256" key="7">
    <source>
        <dbReference type="ARBA" id="ARBA00037847"/>
    </source>
</evidence>
<sequence>MECLASTSSTSMFVFVTGLLCLFNVHTVLSGELTFELPDNERMCFFESIKEGLKSTLEFQVITGGSYDVDMELSAPSGQILYKDTKKQYDTFTWTADQTGVYKFCFSNEFSTFSHKVVYFDFQVGDKPPLTAEIDSHATALTLMEQTSVNTHAQLNTIADYQTHFKLRESSGRAFAEFLNERVFFWSICETVAVIVVGIGQIIVLHSFFTDKRPANTIQS</sequence>
<dbReference type="AlphaFoldDB" id="A0A0L8GJP4"/>
<dbReference type="Pfam" id="PF01105">
    <property type="entry name" value="EMP24_GP25L"/>
    <property type="match status" value="1"/>
</dbReference>
<keyword evidence="4 10" id="KW-0732">Signal</keyword>
<evidence type="ECO:0000256" key="8">
    <source>
        <dbReference type="RuleBase" id="RU003827"/>
    </source>
</evidence>
<dbReference type="PROSITE" id="PS50866">
    <property type="entry name" value="GOLD"/>
    <property type="match status" value="1"/>
</dbReference>
<dbReference type="STRING" id="37653.A0A0L8GJP4"/>
<gene>
    <name evidence="12" type="ORF">OCBIM_22032321mg</name>
</gene>
<comment type="subcellular location">
    <subcellularLocation>
        <location evidence="7">Endomembrane system</location>
        <topology evidence="7">Single-pass membrane protein</topology>
    </subcellularLocation>
    <subcellularLocation>
        <location evidence="1 8">Membrane</location>
        <topology evidence="1 8">Single-pass type I membrane protein</topology>
    </subcellularLocation>
</comment>
<evidence type="ECO:0000313" key="12">
    <source>
        <dbReference type="EMBL" id="KOF77222.1"/>
    </source>
</evidence>
<dbReference type="PANTHER" id="PTHR22811">
    <property type="entry name" value="TRANSMEMBRANE EMP24 DOMAIN-CONTAINING PROTEIN"/>
    <property type="match status" value="1"/>
</dbReference>
<dbReference type="Gene3D" id="2.60.120.680">
    <property type="entry name" value="GOLD domain"/>
    <property type="match status" value="1"/>
</dbReference>
<keyword evidence="6 9" id="KW-0472">Membrane</keyword>
<evidence type="ECO:0000256" key="6">
    <source>
        <dbReference type="ARBA" id="ARBA00023136"/>
    </source>
</evidence>
<organism evidence="12">
    <name type="scientific">Octopus bimaculoides</name>
    <name type="common">California two-spotted octopus</name>
    <dbReference type="NCBI Taxonomy" id="37653"/>
    <lineage>
        <taxon>Eukaryota</taxon>
        <taxon>Metazoa</taxon>
        <taxon>Spiralia</taxon>
        <taxon>Lophotrochozoa</taxon>
        <taxon>Mollusca</taxon>
        <taxon>Cephalopoda</taxon>
        <taxon>Coleoidea</taxon>
        <taxon>Octopodiformes</taxon>
        <taxon>Octopoda</taxon>
        <taxon>Incirrata</taxon>
        <taxon>Octopodidae</taxon>
        <taxon>Octopus</taxon>
    </lineage>
</organism>
<dbReference type="GO" id="GO:0016020">
    <property type="term" value="C:membrane"/>
    <property type="evidence" value="ECO:0007669"/>
    <property type="project" value="UniProtKB-SubCell"/>
</dbReference>
<keyword evidence="3 8" id="KW-0812">Transmembrane</keyword>
<feature type="chain" id="PRO_5005583045" description="GOLD domain-containing protein" evidence="10">
    <location>
        <begin position="31"/>
        <end position="220"/>
    </location>
</feature>
<reference evidence="12" key="1">
    <citation type="submission" date="2015-07" db="EMBL/GenBank/DDBJ databases">
        <title>MeaNS - Measles Nucleotide Surveillance Program.</title>
        <authorList>
            <person name="Tran T."/>
            <person name="Druce J."/>
        </authorList>
    </citation>
    <scope>NUCLEOTIDE SEQUENCE</scope>
    <source>
        <strain evidence="12">UCB-OBI-ISO-001</strain>
        <tissue evidence="12">Gonad</tissue>
    </source>
</reference>
<dbReference type="EMBL" id="KQ421523">
    <property type="protein sequence ID" value="KOF77222.1"/>
    <property type="molecule type" value="Genomic_DNA"/>
</dbReference>
<comment type="similarity">
    <text evidence="2 8">Belongs to the EMP24/GP25L family.</text>
</comment>
<accession>A0A0L8GJP4</accession>
<name>A0A0L8GJP4_OCTBM</name>
<dbReference type="GO" id="GO:0012505">
    <property type="term" value="C:endomembrane system"/>
    <property type="evidence" value="ECO:0007669"/>
    <property type="project" value="UniProtKB-SubCell"/>
</dbReference>
<feature type="domain" description="GOLD" evidence="11">
    <location>
        <begin position="42"/>
        <end position="124"/>
    </location>
</feature>
<feature type="transmembrane region" description="Helical" evidence="9">
    <location>
        <begin position="183"/>
        <end position="205"/>
    </location>
</feature>
<feature type="signal peptide" evidence="10">
    <location>
        <begin position="1"/>
        <end position="30"/>
    </location>
</feature>
<dbReference type="InterPro" id="IPR009038">
    <property type="entry name" value="GOLD_dom"/>
</dbReference>
<evidence type="ECO:0000256" key="3">
    <source>
        <dbReference type="ARBA" id="ARBA00022692"/>
    </source>
</evidence>
<evidence type="ECO:0000256" key="10">
    <source>
        <dbReference type="SAM" id="SignalP"/>
    </source>
</evidence>
<dbReference type="SMART" id="SM01190">
    <property type="entry name" value="EMP24_GP25L"/>
    <property type="match status" value="1"/>
</dbReference>
<evidence type="ECO:0000256" key="9">
    <source>
        <dbReference type="SAM" id="Phobius"/>
    </source>
</evidence>
<evidence type="ECO:0000256" key="2">
    <source>
        <dbReference type="ARBA" id="ARBA00007104"/>
    </source>
</evidence>
<dbReference type="InterPro" id="IPR036598">
    <property type="entry name" value="GOLD_dom_sf"/>
</dbReference>
<proteinExistence type="inferred from homology"/>